<evidence type="ECO:0000259" key="1">
    <source>
        <dbReference type="Pfam" id="PF01168"/>
    </source>
</evidence>
<reference evidence="4" key="1">
    <citation type="submission" date="2015-07" db="EMBL/GenBank/DDBJ databases">
        <title>Genome sequencing project for genomic taxonomy and phylogenomics of Bacillus-like bacteria.</title>
        <authorList>
            <person name="Liu B."/>
            <person name="Wang J."/>
            <person name="Zhu Y."/>
            <person name="Liu G."/>
            <person name="Chen Q."/>
            <person name="Chen Z."/>
            <person name="Lan J."/>
            <person name="Che J."/>
            <person name="Ge C."/>
            <person name="Shi H."/>
            <person name="Pan Z."/>
            <person name="Liu X."/>
        </authorList>
    </citation>
    <scope>NUCLEOTIDE SEQUENCE [LARGE SCALE GENOMIC DNA]</scope>
    <source>
        <strain evidence="4">DSM 9887</strain>
    </source>
</reference>
<dbReference type="Pfam" id="PF01168">
    <property type="entry name" value="Ala_racemase_N"/>
    <property type="match status" value="1"/>
</dbReference>
<evidence type="ECO:0000313" key="2">
    <source>
        <dbReference type="EMBL" id="GED67385.1"/>
    </source>
</evidence>
<sequence length="395" mass="44006">MRDYRYYQSVFAGIPKPFAFVDLDLLEENAAQIVLQSNEKKIRIASKSLRSVSILKRLLQLDDSFSGIMCYSAPEALHLCAAGLDDLLMGYPIWEESWIVALASEIASGRTITLMIDSPEHVQHLERIARREQVRIPVCLDMDMSSDWLGFHFGVWRSSIRSLDAALTVARHVSSSDYLYLDGIMGYEAQIAGVGDRYPRQFLKNTVIRILKQQSVRQIAERRAVIVHAIHELGVRPRFVNGGGTGSLHLTGKEDAVTEVTAGSGFYSPALFDYYQDFRFQPAASFALEIVRKPTPHIYTCAGGGYIASGSAGKDRLPKPYLPKEARLLTNEGAGEVQTPLFYRGTETLDLGDPIFFRHAKAGELCERFARFYCVSGGKIVEEATTYRGDGLCSL</sequence>
<proteinExistence type="predicted"/>
<reference evidence="3" key="2">
    <citation type="submission" date="2015-07" db="EMBL/GenBank/DDBJ databases">
        <title>MeaNS - Measles Nucleotide Surveillance Program.</title>
        <authorList>
            <person name="Tran T."/>
            <person name="Druce J."/>
        </authorList>
    </citation>
    <scope>NUCLEOTIDE SEQUENCE</scope>
    <source>
        <strain evidence="3">DSM 9887</strain>
    </source>
</reference>
<dbReference type="Gene3D" id="3.20.20.10">
    <property type="entry name" value="Alanine racemase"/>
    <property type="match status" value="1"/>
</dbReference>
<dbReference type="AlphaFoldDB" id="A0A0K9YU36"/>
<dbReference type="PANTHER" id="PTHR28004:SF2">
    <property type="entry name" value="D-SERINE DEHYDRATASE"/>
    <property type="match status" value="1"/>
</dbReference>
<comment type="caution">
    <text evidence="3">The sequence shown here is derived from an EMBL/GenBank/DDBJ whole genome shotgun (WGS) entry which is preliminary data.</text>
</comment>
<gene>
    <name evidence="3" type="ORF">ADS79_23440</name>
    <name evidence="2" type="ORF">BRE01_10870</name>
</gene>
<dbReference type="InterPro" id="IPR001608">
    <property type="entry name" value="Ala_racemase_N"/>
</dbReference>
<dbReference type="STRING" id="54915.ADS79_23440"/>
<evidence type="ECO:0000313" key="5">
    <source>
        <dbReference type="Proteomes" id="UP000319578"/>
    </source>
</evidence>
<evidence type="ECO:0000313" key="3">
    <source>
        <dbReference type="EMBL" id="KNB71710.1"/>
    </source>
</evidence>
<organism evidence="3 4">
    <name type="scientific">Brevibacillus reuszeri</name>
    <dbReference type="NCBI Taxonomy" id="54915"/>
    <lineage>
        <taxon>Bacteria</taxon>
        <taxon>Bacillati</taxon>
        <taxon>Bacillota</taxon>
        <taxon>Bacilli</taxon>
        <taxon>Bacillales</taxon>
        <taxon>Paenibacillaceae</taxon>
        <taxon>Brevibacillus</taxon>
    </lineage>
</organism>
<dbReference type="Proteomes" id="UP000036834">
    <property type="component" value="Unassembled WGS sequence"/>
</dbReference>
<dbReference type="InterPro" id="IPR051466">
    <property type="entry name" value="D-amino_acid_metab_enzyme"/>
</dbReference>
<dbReference type="PATRIC" id="fig|54915.3.peg.3825"/>
<dbReference type="OrthoDB" id="2445260at2"/>
<evidence type="ECO:0000313" key="4">
    <source>
        <dbReference type="Proteomes" id="UP000036834"/>
    </source>
</evidence>
<keyword evidence="5" id="KW-1185">Reference proteome</keyword>
<feature type="domain" description="Alanine racemase N-terminal" evidence="1">
    <location>
        <begin position="21"/>
        <end position="267"/>
    </location>
</feature>
<dbReference type="PANTHER" id="PTHR28004">
    <property type="entry name" value="ZGC:162816-RELATED"/>
    <property type="match status" value="1"/>
</dbReference>
<dbReference type="EMBL" id="BJON01000004">
    <property type="protein sequence ID" value="GED67385.1"/>
    <property type="molecule type" value="Genomic_DNA"/>
</dbReference>
<dbReference type="CDD" id="cd06813">
    <property type="entry name" value="PLPDE_III_DSD_D-TA_like_2"/>
    <property type="match status" value="1"/>
</dbReference>
<protein>
    <submittedName>
        <fullName evidence="3">Amino acid aldolase</fullName>
    </submittedName>
</protein>
<dbReference type="EMBL" id="LGIQ01000009">
    <property type="protein sequence ID" value="KNB71710.1"/>
    <property type="molecule type" value="Genomic_DNA"/>
</dbReference>
<dbReference type="GO" id="GO:0036088">
    <property type="term" value="P:D-serine catabolic process"/>
    <property type="evidence" value="ECO:0007669"/>
    <property type="project" value="TreeGrafter"/>
</dbReference>
<dbReference type="SUPFAM" id="SSF51419">
    <property type="entry name" value="PLP-binding barrel"/>
    <property type="match status" value="1"/>
</dbReference>
<dbReference type="Proteomes" id="UP000319578">
    <property type="component" value="Unassembled WGS sequence"/>
</dbReference>
<dbReference type="InterPro" id="IPR029066">
    <property type="entry name" value="PLP-binding_barrel"/>
</dbReference>
<dbReference type="RefSeq" id="WP_049740752.1">
    <property type="nucleotide sequence ID" value="NZ_BJON01000004.1"/>
</dbReference>
<accession>A0A0K9YU36</accession>
<name>A0A0K9YU36_9BACL</name>
<reference evidence="2 5" key="3">
    <citation type="submission" date="2019-06" db="EMBL/GenBank/DDBJ databases">
        <title>Whole genome shotgun sequence of Brevibacillus reuszeri NBRC 15719.</title>
        <authorList>
            <person name="Hosoyama A."/>
            <person name="Uohara A."/>
            <person name="Ohji S."/>
            <person name="Ichikawa N."/>
        </authorList>
    </citation>
    <scope>NUCLEOTIDE SEQUENCE [LARGE SCALE GENOMIC DNA]</scope>
    <source>
        <strain evidence="2 5">NBRC 15719</strain>
    </source>
</reference>
<dbReference type="GO" id="GO:0008721">
    <property type="term" value="F:D-serine ammonia-lyase activity"/>
    <property type="evidence" value="ECO:0007669"/>
    <property type="project" value="TreeGrafter"/>
</dbReference>